<evidence type="ECO:0000313" key="2">
    <source>
        <dbReference type="EMBL" id="CAH0377989.1"/>
    </source>
</evidence>
<reference evidence="2" key="1">
    <citation type="submission" date="2021-11" db="EMBL/GenBank/DDBJ databases">
        <authorList>
            <consortium name="Genoscope - CEA"/>
            <person name="William W."/>
        </authorList>
    </citation>
    <scope>NUCLEOTIDE SEQUENCE</scope>
</reference>
<feature type="region of interest" description="Disordered" evidence="1">
    <location>
        <begin position="618"/>
        <end position="648"/>
    </location>
</feature>
<dbReference type="Proteomes" id="UP000789595">
    <property type="component" value="Unassembled WGS sequence"/>
</dbReference>
<dbReference type="EMBL" id="CAKKNE010000005">
    <property type="protein sequence ID" value="CAH0377989.1"/>
    <property type="molecule type" value="Genomic_DNA"/>
</dbReference>
<sequence length="648" mass="69862">MRSPSEFVADAARQTVRSGGALLTTLKRAARALTNSLPSRQKDKKKQKPTVLNVCVVGVGTLDKGHQRAIKCIGKLVQSPQEANVLVVSPYVSLCSDPRVLTSLLVGLVGATRLVTFELIGALATKLRDVPSLEDPRVAARIDDPRLCPGPPTAGSKLDRRLVVIVDADKPRLLSQLSSHDLRTIAVAHGAFAFIVSDVGVLRNQEFLREFKYLVSGPLERVLVVGGPRVTEPLASGLQRLVDHLRPPGSPTDDMADVTESTGALEVSTITVLGFAQTCLGKGPEDLKPAPLLRNLMTDVDEGPATARRDARVGQRVNIREWRIIGGRHVREISEGTVEAIIDPAVSGFVVQKGIGVSGKCRLVETQLVAVDFTTGVLAWERLYFCADDPVLGLVGSVQIPQFDRIEWASDGNAVAAPWDESGASSNVYGVFAAVARDNAPRTVSNDWAPLPAVGGSSIISRAWKTVASSLETAARRLSGGGSSPAPVAPLDQDVISDPCRVVIHSSARAPDQTSRIDVNAEVSSVLDARHEAQERRRDRRACNTISGAVLQQMGQSLAKSAGHVFIWRIDDKKRARRYTSRKKAEAGETGSYGDDPFQRTYLPALLNEKIKSKNTREAAEAWAKTTSWRAAKNEADVPPDRKPWTDG</sequence>
<comment type="caution">
    <text evidence="2">The sequence shown here is derived from an EMBL/GenBank/DDBJ whole genome shotgun (WGS) entry which is preliminary data.</text>
</comment>
<evidence type="ECO:0000256" key="1">
    <source>
        <dbReference type="SAM" id="MobiDB-lite"/>
    </source>
</evidence>
<evidence type="ECO:0000313" key="3">
    <source>
        <dbReference type="Proteomes" id="UP000789595"/>
    </source>
</evidence>
<accession>A0A8J2WRN4</accession>
<keyword evidence="3" id="KW-1185">Reference proteome</keyword>
<feature type="compositionally biased region" description="Basic and acidic residues" evidence="1">
    <location>
        <begin position="632"/>
        <end position="648"/>
    </location>
</feature>
<organism evidence="2 3">
    <name type="scientific">Pelagomonas calceolata</name>
    <dbReference type="NCBI Taxonomy" id="35677"/>
    <lineage>
        <taxon>Eukaryota</taxon>
        <taxon>Sar</taxon>
        <taxon>Stramenopiles</taxon>
        <taxon>Ochrophyta</taxon>
        <taxon>Pelagophyceae</taxon>
        <taxon>Pelagomonadales</taxon>
        <taxon>Pelagomonadaceae</taxon>
        <taxon>Pelagomonas</taxon>
    </lineage>
</organism>
<dbReference type="AlphaFoldDB" id="A0A8J2WRN4"/>
<name>A0A8J2WRN4_9STRA</name>
<gene>
    <name evidence="2" type="ORF">PECAL_5P25070</name>
</gene>
<proteinExistence type="predicted"/>
<protein>
    <submittedName>
        <fullName evidence="2">Uncharacterized protein</fullName>
    </submittedName>
</protein>